<proteinExistence type="inferred from homology"/>
<gene>
    <name evidence="9" type="ORF">CCAN12_770084</name>
</gene>
<dbReference type="InterPro" id="IPR039557">
    <property type="entry name" value="AHAS_ACT"/>
</dbReference>
<dbReference type="Pfam" id="PF22629">
    <property type="entry name" value="ACT_AHAS_ss"/>
    <property type="match status" value="1"/>
</dbReference>
<evidence type="ECO:0000256" key="5">
    <source>
        <dbReference type="ARBA" id="ARBA00022605"/>
    </source>
</evidence>
<dbReference type="GeneID" id="69581303"/>
<evidence type="ECO:0000256" key="1">
    <source>
        <dbReference type="ARBA" id="ARBA00004974"/>
    </source>
</evidence>
<dbReference type="InterPro" id="IPR054480">
    <property type="entry name" value="AHAS_small-like_ACT"/>
</dbReference>
<dbReference type="UniPathway" id="UPA00047">
    <property type="reaction ID" value="UER00055"/>
</dbReference>
<protein>
    <recommendedName>
        <fullName evidence="8">Acetolactate synthase small subunit</fullName>
        <shortName evidence="8">AHAS</shortName>
        <shortName evidence="8">ALS</shortName>
        <ecNumber evidence="8">2.2.1.6</ecNumber>
    </recommendedName>
    <alternativeName>
        <fullName evidence="8">Acetohydroxy-acid synthase small subunit</fullName>
    </alternativeName>
</protein>
<comment type="similarity">
    <text evidence="3 8">Belongs to the acetolactate synthase small subunit family.</text>
</comment>
<evidence type="ECO:0000256" key="2">
    <source>
        <dbReference type="ARBA" id="ARBA00005025"/>
    </source>
</evidence>
<dbReference type="CDD" id="cd04878">
    <property type="entry name" value="ACT_AHAS"/>
    <property type="match status" value="1"/>
</dbReference>
<dbReference type="PANTHER" id="PTHR30239:SF0">
    <property type="entry name" value="ACETOLACTATE SYNTHASE SMALL SUBUNIT 1, CHLOROPLASTIC"/>
    <property type="match status" value="1"/>
</dbReference>
<evidence type="ECO:0000256" key="7">
    <source>
        <dbReference type="ARBA" id="ARBA00048670"/>
    </source>
</evidence>
<evidence type="ECO:0000256" key="3">
    <source>
        <dbReference type="ARBA" id="ARBA00006341"/>
    </source>
</evidence>
<dbReference type="Gene3D" id="3.30.70.1150">
    <property type="entry name" value="ACT-like. Chain A, domain 2"/>
    <property type="match status" value="1"/>
</dbReference>
<dbReference type="GO" id="GO:1990610">
    <property type="term" value="F:acetolactate synthase regulator activity"/>
    <property type="evidence" value="ECO:0007669"/>
    <property type="project" value="UniProtKB-UniRule"/>
</dbReference>
<organism evidence="9 10">
    <name type="scientific">Capnocytophaga canimorsus</name>
    <dbReference type="NCBI Taxonomy" id="28188"/>
    <lineage>
        <taxon>Bacteria</taxon>
        <taxon>Pseudomonadati</taxon>
        <taxon>Bacteroidota</taxon>
        <taxon>Flavobacteriia</taxon>
        <taxon>Flavobacteriales</taxon>
        <taxon>Flavobacteriaceae</taxon>
        <taxon>Capnocytophaga</taxon>
    </lineage>
</organism>
<dbReference type="GO" id="GO:0009099">
    <property type="term" value="P:L-valine biosynthetic process"/>
    <property type="evidence" value="ECO:0007669"/>
    <property type="project" value="UniProtKB-UniRule"/>
</dbReference>
<dbReference type="UniPathway" id="UPA00049">
    <property type="reaction ID" value="UER00059"/>
</dbReference>
<name>A0A0B7HPP6_9FLAO</name>
<dbReference type="EC" id="2.2.1.6" evidence="8"/>
<evidence type="ECO:0000313" key="9">
    <source>
        <dbReference type="EMBL" id="CEN39872.1"/>
    </source>
</evidence>
<evidence type="ECO:0000256" key="8">
    <source>
        <dbReference type="RuleBase" id="RU368092"/>
    </source>
</evidence>
<dbReference type="Proteomes" id="UP000044026">
    <property type="component" value="Unassembled WGS sequence"/>
</dbReference>
<dbReference type="GO" id="GO:0009097">
    <property type="term" value="P:isoleucine biosynthetic process"/>
    <property type="evidence" value="ECO:0007669"/>
    <property type="project" value="UniProtKB-UniRule"/>
</dbReference>
<evidence type="ECO:0000313" key="10">
    <source>
        <dbReference type="Proteomes" id="UP000044026"/>
    </source>
</evidence>
<keyword evidence="5 8" id="KW-0028">Amino-acid biosynthesis</keyword>
<sequence>MEQKTYTITIYSENQLGLLNRVTGIFLRRHIDMESINVSASEIDNVFRMIIVTHTTQKWVEHLVQQIEKQIEIIKVFYHTDEEIISLENSLFKMPTASLFDEETPIQTIIQRYNANIVAVYKHFYVISKTGSRESIAALYQELKPYGIMQFSGSARIAISKSEMKVSPLLNKYEVDNQK</sequence>
<comment type="pathway">
    <text evidence="1 8">Amino-acid biosynthesis; L-isoleucine biosynthesis; L-isoleucine from 2-oxobutanoate: step 1/4.</text>
</comment>
<dbReference type="InterPro" id="IPR019455">
    <property type="entry name" value="Acetolactate_synth_ssu_C"/>
</dbReference>
<dbReference type="InterPro" id="IPR002912">
    <property type="entry name" value="ACT_dom"/>
</dbReference>
<dbReference type="EMBL" id="CDOE01000075">
    <property type="protein sequence ID" value="CEN39872.1"/>
    <property type="molecule type" value="Genomic_DNA"/>
</dbReference>
<dbReference type="GO" id="GO:0003984">
    <property type="term" value="F:acetolactate synthase activity"/>
    <property type="evidence" value="ECO:0007669"/>
    <property type="project" value="UniProtKB-UniRule"/>
</dbReference>
<keyword evidence="6 8" id="KW-0100">Branched-chain amino acid biosynthesis</keyword>
<dbReference type="Gene3D" id="3.30.70.260">
    <property type="match status" value="1"/>
</dbReference>
<dbReference type="RefSeq" id="WP_042001501.1">
    <property type="nucleotide sequence ID" value="NZ_CP022382.1"/>
</dbReference>
<comment type="catalytic activity">
    <reaction evidence="7 8">
        <text>2 pyruvate + H(+) = (2S)-2-acetolactate + CO2</text>
        <dbReference type="Rhea" id="RHEA:25249"/>
        <dbReference type="ChEBI" id="CHEBI:15361"/>
        <dbReference type="ChEBI" id="CHEBI:15378"/>
        <dbReference type="ChEBI" id="CHEBI:16526"/>
        <dbReference type="ChEBI" id="CHEBI:58476"/>
        <dbReference type="EC" id="2.2.1.6"/>
    </reaction>
</comment>
<comment type="function">
    <text evidence="8">Catalyzes the conversion of 2 pyruvate molecules into acetolactate in the first common step of the biosynthetic pathway of the branched-amino acids such as leucine, isoleucine, and valine.</text>
</comment>
<accession>A0A0B7HPP6</accession>
<comment type="subunit">
    <text evidence="4 8">Dimer of large and small chains.</text>
</comment>
<dbReference type="PROSITE" id="PS51671">
    <property type="entry name" value="ACT"/>
    <property type="match status" value="1"/>
</dbReference>
<reference evidence="9 10" key="1">
    <citation type="submission" date="2015-01" db="EMBL/GenBank/DDBJ databases">
        <authorList>
            <person name="Xiang T."/>
            <person name="Song Y."/>
            <person name="Huang L."/>
            <person name="Wang B."/>
            <person name="Wu P."/>
        </authorList>
    </citation>
    <scope>NUCLEOTIDE SEQUENCE [LARGE SCALE GENOMIC DNA]</scope>
    <source>
        <strain evidence="9 10">Cc12</strain>
    </source>
</reference>
<dbReference type="InterPro" id="IPR027271">
    <property type="entry name" value="Acetolactate_synth/TF_NikR_C"/>
</dbReference>
<dbReference type="GO" id="GO:0005829">
    <property type="term" value="C:cytosol"/>
    <property type="evidence" value="ECO:0007669"/>
    <property type="project" value="TreeGrafter"/>
</dbReference>
<dbReference type="SUPFAM" id="SSF55021">
    <property type="entry name" value="ACT-like"/>
    <property type="match status" value="2"/>
</dbReference>
<dbReference type="InterPro" id="IPR045865">
    <property type="entry name" value="ACT-like_dom_sf"/>
</dbReference>
<evidence type="ECO:0000256" key="4">
    <source>
        <dbReference type="ARBA" id="ARBA00011744"/>
    </source>
</evidence>
<dbReference type="AlphaFoldDB" id="A0A0B7HPP6"/>
<dbReference type="NCBIfam" id="TIGR00119">
    <property type="entry name" value="acolac_sm"/>
    <property type="match status" value="1"/>
</dbReference>
<comment type="pathway">
    <text evidence="2 8">Amino-acid biosynthesis; L-valine biosynthesis; L-valine from pyruvate: step 1/4.</text>
</comment>
<dbReference type="InterPro" id="IPR004789">
    <property type="entry name" value="Acetalactate_synth_ssu"/>
</dbReference>
<dbReference type="PANTHER" id="PTHR30239">
    <property type="entry name" value="ACETOLACTATE SYNTHASE SMALL SUBUNIT"/>
    <property type="match status" value="1"/>
</dbReference>
<keyword evidence="8 9" id="KW-0808">Transferase</keyword>
<evidence type="ECO:0000256" key="6">
    <source>
        <dbReference type="ARBA" id="ARBA00023304"/>
    </source>
</evidence>
<dbReference type="Pfam" id="PF10369">
    <property type="entry name" value="ALS_ss_C"/>
    <property type="match status" value="1"/>
</dbReference>